<protein>
    <submittedName>
        <fullName evidence="1">Uncharacterized protein</fullName>
    </submittedName>
</protein>
<dbReference type="AlphaFoldDB" id="A0A2P9HJX8"/>
<gene>
    <name evidence="1" type="ORF">OHAE_252</name>
</gene>
<proteinExistence type="predicted"/>
<dbReference type="Proteomes" id="UP000246073">
    <property type="component" value="Unassembled WGS sequence"/>
</dbReference>
<organism evidence="1 2">
    <name type="scientific">Ochrobactrum soli</name>
    <dbReference type="NCBI Taxonomy" id="2448455"/>
    <lineage>
        <taxon>Bacteria</taxon>
        <taxon>Pseudomonadati</taxon>
        <taxon>Pseudomonadota</taxon>
        <taxon>Alphaproteobacteria</taxon>
        <taxon>Hyphomicrobiales</taxon>
        <taxon>Brucellaceae</taxon>
        <taxon>Brucella/Ochrobactrum group</taxon>
        <taxon>Ochrobactrum</taxon>
    </lineage>
</organism>
<accession>A0A2P9HJX8</accession>
<reference evidence="2" key="1">
    <citation type="submission" date="2017-12" db="EMBL/GenBank/DDBJ databases">
        <authorList>
            <person name="Diaz M."/>
        </authorList>
    </citation>
    <scope>NUCLEOTIDE SEQUENCE [LARGE SCALE GENOMIC DNA]</scope>
    <source>
        <strain evidence="2">FI11154</strain>
    </source>
</reference>
<sequence>MSRVYYEKKRRKSGLKRSYTQISTLCEKKCIWSLAICAMMCQKSAALKRMLR</sequence>
<evidence type="ECO:0000313" key="1">
    <source>
        <dbReference type="EMBL" id="SPL64385.1"/>
    </source>
</evidence>
<name>A0A2P9HJX8_9HYPH</name>
<dbReference type="EMBL" id="OOFM01000005">
    <property type="protein sequence ID" value="SPL64385.1"/>
    <property type="molecule type" value="Genomic_DNA"/>
</dbReference>
<evidence type="ECO:0000313" key="2">
    <source>
        <dbReference type="Proteomes" id="UP000246073"/>
    </source>
</evidence>